<evidence type="ECO:0000313" key="2">
    <source>
        <dbReference type="EMBL" id="GAA3747170.1"/>
    </source>
</evidence>
<feature type="signal peptide" evidence="1">
    <location>
        <begin position="1"/>
        <end position="23"/>
    </location>
</feature>
<evidence type="ECO:0000256" key="1">
    <source>
        <dbReference type="SAM" id="SignalP"/>
    </source>
</evidence>
<keyword evidence="3" id="KW-1185">Reference proteome</keyword>
<comment type="caution">
    <text evidence="2">The sequence shown here is derived from an EMBL/GenBank/DDBJ whole genome shotgun (WGS) entry which is preliminary data.</text>
</comment>
<dbReference type="Proteomes" id="UP001501367">
    <property type="component" value="Unassembled WGS sequence"/>
</dbReference>
<keyword evidence="1" id="KW-0732">Signal</keyword>
<dbReference type="PROSITE" id="PS51257">
    <property type="entry name" value="PROKAR_LIPOPROTEIN"/>
    <property type="match status" value="1"/>
</dbReference>
<dbReference type="Gene3D" id="1.25.40.390">
    <property type="match status" value="1"/>
</dbReference>
<dbReference type="InterPro" id="IPR011990">
    <property type="entry name" value="TPR-like_helical_dom_sf"/>
</dbReference>
<sequence>MKRKYIQKSILCLGLLAAMSCTDNFDEINSDPQGSTAEQLAQDFNNITGYSKVMFNFIFEQDPLWGYQIQQNLQGDVWSGYMATPNPFGSNNNNMTYNLVNGWNGRAWDDAYTNVMANALKIEHETKTKGLYPEIYAMSQILKVEAMHRITDIYGPIVYSKYSSESSVKEYDSQEQVYTQMFADLDEAIVTLSKAADSGESSIITKADFSKYGGSYSKWVKFANSLRLRLAMRLAVKAPAVAKEQAEKSISQKYGVMLTKDDSFVFLSDFTNPVYGNSNSYEDINMSADMESILVGYNDPRLSKYFAVSVKYPGEYKGIRTGIVLPVAPDGATKAARKDFSKVGEAINVKETVFLSTAEVFFLRAEGALRGWNMGSDVQSLYEAGITASFEQFGVSSSTYKTSTALPKAYVDPLDATNNAAAVNNVTVAWEAGASNEVKLQKIITQKWIAGFPDGQEAWTEWRRTGYPKLFPITNNTSNGVISSQLGVRRVNFVASEIAGNKDGVATGIAKLGGPDNGATRLWWDTGVNF</sequence>
<dbReference type="Pfam" id="PF12741">
    <property type="entry name" value="SusD-like"/>
    <property type="match status" value="1"/>
</dbReference>
<dbReference type="EMBL" id="BAABDT010000006">
    <property type="protein sequence ID" value="GAA3747170.1"/>
    <property type="molecule type" value="Genomic_DNA"/>
</dbReference>
<keyword evidence="2" id="KW-0449">Lipoprotein</keyword>
<reference evidence="3" key="1">
    <citation type="journal article" date="2019" name="Int. J. Syst. Evol. Microbiol.">
        <title>The Global Catalogue of Microorganisms (GCM) 10K type strain sequencing project: providing services to taxonomists for standard genome sequencing and annotation.</title>
        <authorList>
            <consortium name="The Broad Institute Genomics Platform"/>
            <consortium name="The Broad Institute Genome Sequencing Center for Infectious Disease"/>
            <person name="Wu L."/>
            <person name="Ma J."/>
        </authorList>
    </citation>
    <scope>NUCLEOTIDE SEQUENCE [LARGE SCALE GENOMIC DNA]</scope>
    <source>
        <strain evidence="3">JCM 17336</strain>
    </source>
</reference>
<dbReference type="RefSeq" id="WP_198856292.1">
    <property type="nucleotide sequence ID" value="NZ_BAABDT010000006.1"/>
</dbReference>
<feature type="chain" id="PRO_5045593847" evidence="1">
    <location>
        <begin position="24"/>
        <end position="530"/>
    </location>
</feature>
<evidence type="ECO:0000313" key="3">
    <source>
        <dbReference type="Proteomes" id="UP001501367"/>
    </source>
</evidence>
<accession>A0ABP7FTT0</accession>
<dbReference type="InterPro" id="IPR024302">
    <property type="entry name" value="SusD-like"/>
</dbReference>
<proteinExistence type="predicted"/>
<protein>
    <submittedName>
        <fullName evidence="2">SusD/RagB family nutrient-binding outer membrane lipoprotein</fullName>
    </submittedName>
</protein>
<dbReference type="SUPFAM" id="SSF48452">
    <property type="entry name" value="TPR-like"/>
    <property type="match status" value="1"/>
</dbReference>
<name>A0ABP7FTT0_9FLAO</name>
<organism evidence="2 3">
    <name type="scientific">Flavobacterium ginsengisoli</name>
    <dbReference type="NCBI Taxonomy" id="871694"/>
    <lineage>
        <taxon>Bacteria</taxon>
        <taxon>Pseudomonadati</taxon>
        <taxon>Bacteroidota</taxon>
        <taxon>Flavobacteriia</taxon>
        <taxon>Flavobacteriales</taxon>
        <taxon>Flavobacteriaceae</taxon>
        <taxon>Flavobacterium</taxon>
    </lineage>
</organism>
<gene>
    <name evidence="2" type="ORF">GCM10022422_34640</name>
</gene>